<dbReference type="PROSITE" id="PS50011">
    <property type="entry name" value="PROTEIN_KINASE_DOM"/>
    <property type="match status" value="1"/>
</dbReference>
<dbReference type="CDD" id="cd14014">
    <property type="entry name" value="STKc_PknB_like"/>
    <property type="match status" value="1"/>
</dbReference>
<dbReference type="PROSITE" id="PS00108">
    <property type="entry name" value="PROTEIN_KINASE_ST"/>
    <property type="match status" value="1"/>
</dbReference>
<gene>
    <name evidence="6" type="ORF">RAMLITH_16865</name>
</gene>
<dbReference type="PANTHER" id="PTHR43289">
    <property type="entry name" value="MITOGEN-ACTIVATED PROTEIN KINASE KINASE KINASE 20-RELATED"/>
    <property type="match status" value="1"/>
</dbReference>
<dbReference type="GO" id="GO:0005524">
    <property type="term" value="F:ATP binding"/>
    <property type="evidence" value="ECO:0007669"/>
    <property type="project" value="UniProtKB-KW"/>
</dbReference>
<dbReference type="SMART" id="SM00220">
    <property type="entry name" value="S_TKc"/>
    <property type="match status" value="1"/>
</dbReference>
<evidence type="ECO:0000256" key="1">
    <source>
        <dbReference type="ARBA" id="ARBA00022679"/>
    </source>
</evidence>
<reference evidence="6 7" key="1">
    <citation type="journal article" date="2020" name="Nature">
        <title>Bacterial chemolithoautotrophy via manganese oxidation.</title>
        <authorList>
            <person name="Yu H."/>
            <person name="Leadbetter J.R."/>
        </authorList>
    </citation>
    <scope>NUCLEOTIDE SEQUENCE [LARGE SCALE GENOMIC DNA]</scope>
    <source>
        <strain evidence="6 7">RBP-1</strain>
    </source>
</reference>
<dbReference type="Gene3D" id="3.30.200.20">
    <property type="entry name" value="Phosphorylase Kinase, domain 1"/>
    <property type="match status" value="1"/>
</dbReference>
<keyword evidence="7" id="KW-1185">Reference proteome</keyword>
<evidence type="ECO:0000256" key="2">
    <source>
        <dbReference type="ARBA" id="ARBA00022741"/>
    </source>
</evidence>
<dbReference type="InterPro" id="IPR008271">
    <property type="entry name" value="Ser/Thr_kinase_AS"/>
</dbReference>
<feature type="domain" description="Protein kinase" evidence="5">
    <location>
        <begin position="32"/>
        <end position="288"/>
    </location>
</feature>
<dbReference type="InterPro" id="IPR000719">
    <property type="entry name" value="Prot_kinase_dom"/>
</dbReference>
<dbReference type="GO" id="GO:0004674">
    <property type="term" value="F:protein serine/threonine kinase activity"/>
    <property type="evidence" value="ECO:0007669"/>
    <property type="project" value="UniProtKB-KW"/>
</dbReference>
<keyword evidence="2" id="KW-0547">Nucleotide-binding</keyword>
<comment type="caution">
    <text evidence="6">The sequence shown here is derived from an EMBL/GenBank/DDBJ whole genome shotgun (WGS) entry which is preliminary data.</text>
</comment>
<evidence type="ECO:0000259" key="5">
    <source>
        <dbReference type="PROSITE" id="PS50011"/>
    </source>
</evidence>
<evidence type="ECO:0000256" key="3">
    <source>
        <dbReference type="ARBA" id="ARBA00022777"/>
    </source>
</evidence>
<evidence type="ECO:0000313" key="7">
    <source>
        <dbReference type="Proteomes" id="UP000521868"/>
    </source>
</evidence>
<dbReference type="RefSeq" id="WP_168108621.1">
    <property type="nucleotide sequence ID" value="NZ_VTOX01000006.1"/>
</dbReference>
<dbReference type="PANTHER" id="PTHR43289:SF6">
    <property type="entry name" value="SERINE_THREONINE-PROTEIN KINASE NEKL-3"/>
    <property type="match status" value="1"/>
</dbReference>
<keyword evidence="3 6" id="KW-0418">Kinase</keyword>
<dbReference type="AlphaFoldDB" id="A0A7X6DHZ0"/>
<keyword evidence="4" id="KW-0067">ATP-binding</keyword>
<dbReference type="InterPro" id="IPR011009">
    <property type="entry name" value="Kinase-like_dom_sf"/>
</dbReference>
<dbReference type="Proteomes" id="UP000521868">
    <property type="component" value="Unassembled WGS sequence"/>
</dbReference>
<dbReference type="Pfam" id="PF00069">
    <property type="entry name" value="Pkinase"/>
    <property type="match status" value="1"/>
</dbReference>
<keyword evidence="6" id="KW-0723">Serine/threonine-protein kinase</keyword>
<organism evidence="6 7">
    <name type="scientific">Ramlibacter lithotrophicus</name>
    <dbReference type="NCBI Taxonomy" id="2606681"/>
    <lineage>
        <taxon>Bacteria</taxon>
        <taxon>Pseudomonadati</taxon>
        <taxon>Pseudomonadota</taxon>
        <taxon>Betaproteobacteria</taxon>
        <taxon>Burkholderiales</taxon>
        <taxon>Comamonadaceae</taxon>
        <taxon>Ramlibacter</taxon>
    </lineage>
</organism>
<evidence type="ECO:0000256" key="4">
    <source>
        <dbReference type="ARBA" id="ARBA00022840"/>
    </source>
</evidence>
<protein>
    <submittedName>
        <fullName evidence="6">Serine/threonine protein kinase</fullName>
    </submittedName>
</protein>
<accession>A0A7X6DHZ0</accession>
<keyword evidence="1" id="KW-0808">Transferase</keyword>
<dbReference type="Gene3D" id="1.10.510.10">
    <property type="entry name" value="Transferase(Phosphotransferase) domain 1"/>
    <property type="match status" value="1"/>
</dbReference>
<dbReference type="EMBL" id="VTOX01000006">
    <property type="protein sequence ID" value="NKE67498.1"/>
    <property type="molecule type" value="Genomic_DNA"/>
</dbReference>
<evidence type="ECO:0000313" key="6">
    <source>
        <dbReference type="EMBL" id="NKE67498.1"/>
    </source>
</evidence>
<dbReference type="SUPFAM" id="SSF56112">
    <property type="entry name" value="Protein kinase-like (PK-like)"/>
    <property type="match status" value="1"/>
</dbReference>
<sequence length="293" mass="31309">MWPDAGNDAFLTAGSSPVDWQQEVAGRIIGGYCLGRKLGGRGAAVVHVAHDRRGRHVALKVVHRAPSPGDASWRWFASECALVSAVRDQHVVRAYEHRAVGDVAYLAMEYLPGGTLGDHLRGGIAPEHAVSLLRQAACGLAAAHRRGIVHRDVKPRNLLLREGQLVLADFGVAARAGDASARAGAGRLVGTACYAAPEQAQGAAPQPQADVYSLGVVFHEMLCGQPPFSGRTATELLAQHLVAPVPRLPRPLRAWQDLVDRMLAKQPQHRPADADGVLQEIQRLAPWHGSGSD</sequence>
<proteinExistence type="predicted"/>
<name>A0A7X6DHZ0_9BURK</name>